<organism evidence="2 3">
    <name type="scientific">Empedobacter stercoris</name>
    <dbReference type="NCBI Taxonomy" id="1628248"/>
    <lineage>
        <taxon>Bacteria</taxon>
        <taxon>Pseudomonadati</taxon>
        <taxon>Bacteroidota</taxon>
        <taxon>Flavobacteriia</taxon>
        <taxon>Flavobacteriales</taxon>
        <taxon>Weeksellaceae</taxon>
        <taxon>Empedobacter</taxon>
    </lineage>
</organism>
<keyword evidence="1" id="KW-0472">Membrane</keyword>
<dbReference type="RefSeq" id="WP_171621874.1">
    <property type="nucleotide sequence ID" value="NZ_JABFOQ010000002.1"/>
</dbReference>
<accession>A0ABX1WJ33</accession>
<evidence type="ECO:0000313" key="3">
    <source>
        <dbReference type="Proteomes" id="UP000580344"/>
    </source>
</evidence>
<gene>
    <name evidence="2" type="ORF">HMH06_01590</name>
</gene>
<proteinExistence type="predicted"/>
<evidence type="ECO:0000256" key="1">
    <source>
        <dbReference type="SAM" id="Phobius"/>
    </source>
</evidence>
<keyword evidence="3" id="KW-1185">Reference proteome</keyword>
<evidence type="ECO:0000313" key="2">
    <source>
        <dbReference type="EMBL" id="NOJ74551.1"/>
    </source>
</evidence>
<dbReference type="EMBL" id="JABFOQ010000002">
    <property type="protein sequence ID" value="NOJ74551.1"/>
    <property type="molecule type" value="Genomic_DNA"/>
</dbReference>
<feature type="transmembrane region" description="Helical" evidence="1">
    <location>
        <begin position="12"/>
        <end position="28"/>
    </location>
</feature>
<keyword evidence="1" id="KW-1133">Transmembrane helix</keyword>
<keyword evidence="1" id="KW-0812">Transmembrane</keyword>
<dbReference type="Proteomes" id="UP000580344">
    <property type="component" value="Unassembled WGS sequence"/>
</dbReference>
<name>A0ABX1WJ33_9FLAO</name>
<evidence type="ECO:0008006" key="4">
    <source>
        <dbReference type="Google" id="ProtNLM"/>
    </source>
</evidence>
<protein>
    <recommendedName>
        <fullName evidence="4">DUF3592 domain-containing protein</fullName>
    </recommendedName>
</protein>
<sequence>MKFKLSKTQQYFLGIIFFALFLIVIYFIKNKKFNKILINTKYTISEIYDLKHYSRSSDSYMYSYKVNNLIFKQGISSNSSNNLIVGKRYFVVFEEGNPENSMLIPFLFVPDSITKSPVEGWREPPIPIDKNEIKKFLENY</sequence>
<reference evidence="2 3" key="1">
    <citation type="submission" date="2020-05" db="EMBL/GenBank/DDBJ databases">
        <title>Tigecycline resistant gene in Empedobacter stercoris.</title>
        <authorList>
            <person name="Chen Y."/>
            <person name="Cheng Y."/>
            <person name="Zhou K."/>
        </authorList>
    </citation>
    <scope>NUCLEOTIDE SEQUENCE [LARGE SCALE GENOMIC DNA]</scope>
    <source>
        <strain evidence="2 3">ES202</strain>
    </source>
</reference>
<comment type="caution">
    <text evidence="2">The sequence shown here is derived from an EMBL/GenBank/DDBJ whole genome shotgun (WGS) entry which is preliminary data.</text>
</comment>